<keyword evidence="13 15" id="KW-0030">Aminoacyl-tRNA synthetase</keyword>
<name>A0A1F4PM84_UNCK3</name>
<evidence type="ECO:0000313" key="21">
    <source>
        <dbReference type="Proteomes" id="UP000179010"/>
    </source>
</evidence>
<organism evidence="20 21">
    <name type="scientific">candidate division Kazan bacterium RIFCSPLOWO2_01_FULL_48_13</name>
    <dbReference type="NCBI Taxonomy" id="1798539"/>
    <lineage>
        <taxon>Bacteria</taxon>
        <taxon>Bacteria division Kazan-3B-28</taxon>
    </lineage>
</organism>
<dbReference type="InterPro" id="IPR020825">
    <property type="entry name" value="Phe-tRNA_synthase-like_B3/B4"/>
</dbReference>
<evidence type="ECO:0000256" key="3">
    <source>
        <dbReference type="ARBA" id="ARBA00011209"/>
    </source>
</evidence>
<dbReference type="InterPro" id="IPR009061">
    <property type="entry name" value="DNA-bd_dom_put_sf"/>
</dbReference>
<protein>
    <recommendedName>
        <fullName evidence="15">Phenylalanine--tRNA ligase beta subunit</fullName>
        <ecNumber evidence="15">6.1.1.20</ecNumber>
    </recommendedName>
    <alternativeName>
        <fullName evidence="15">Phenylalanyl-tRNA synthetase beta subunit</fullName>
        <shortName evidence="15">PheRS</shortName>
    </alternativeName>
</protein>
<dbReference type="SUPFAM" id="SSF54991">
    <property type="entry name" value="Anticodon-binding domain of PheRS"/>
    <property type="match status" value="1"/>
</dbReference>
<evidence type="ECO:0000256" key="2">
    <source>
        <dbReference type="ARBA" id="ARBA00008653"/>
    </source>
</evidence>
<keyword evidence="8 15" id="KW-0547">Nucleotide-binding</keyword>
<dbReference type="GO" id="GO:0006432">
    <property type="term" value="P:phenylalanyl-tRNA aminoacylation"/>
    <property type="evidence" value="ECO:0007669"/>
    <property type="project" value="UniProtKB-UniRule"/>
</dbReference>
<gene>
    <name evidence="15" type="primary">pheT</name>
    <name evidence="20" type="ORF">A2994_01300</name>
</gene>
<dbReference type="NCBIfam" id="TIGR00472">
    <property type="entry name" value="pheT_bact"/>
    <property type="match status" value="1"/>
</dbReference>
<dbReference type="InterPro" id="IPR002547">
    <property type="entry name" value="tRNA-bd_dom"/>
</dbReference>
<feature type="domain" description="FDX-ACB" evidence="18">
    <location>
        <begin position="721"/>
        <end position="810"/>
    </location>
</feature>
<dbReference type="SMART" id="SM00874">
    <property type="entry name" value="B5"/>
    <property type="match status" value="1"/>
</dbReference>
<dbReference type="GO" id="GO:0009328">
    <property type="term" value="C:phenylalanine-tRNA ligase complex"/>
    <property type="evidence" value="ECO:0007669"/>
    <property type="project" value="TreeGrafter"/>
</dbReference>
<dbReference type="Pfam" id="PF17759">
    <property type="entry name" value="tRNA_synthFbeta"/>
    <property type="match status" value="1"/>
</dbReference>
<dbReference type="InterPro" id="IPR005147">
    <property type="entry name" value="tRNA_synthase_B5-dom"/>
</dbReference>
<dbReference type="InterPro" id="IPR041616">
    <property type="entry name" value="PheRS_beta_core"/>
</dbReference>
<comment type="subcellular location">
    <subcellularLocation>
        <location evidence="1 15">Cytoplasm</location>
    </subcellularLocation>
</comment>
<dbReference type="GO" id="GO:0000287">
    <property type="term" value="F:magnesium ion binding"/>
    <property type="evidence" value="ECO:0007669"/>
    <property type="project" value="UniProtKB-UniRule"/>
</dbReference>
<dbReference type="Proteomes" id="UP000179010">
    <property type="component" value="Unassembled WGS sequence"/>
</dbReference>
<keyword evidence="5 16" id="KW-0820">tRNA-binding</keyword>
<evidence type="ECO:0000256" key="4">
    <source>
        <dbReference type="ARBA" id="ARBA00022490"/>
    </source>
</evidence>
<evidence type="ECO:0000256" key="7">
    <source>
        <dbReference type="ARBA" id="ARBA00022723"/>
    </source>
</evidence>
<evidence type="ECO:0000256" key="1">
    <source>
        <dbReference type="ARBA" id="ARBA00004496"/>
    </source>
</evidence>
<dbReference type="AlphaFoldDB" id="A0A1F4PM84"/>
<evidence type="ECO:0000256" key="10">
    <source>
        <dbReference type="ARBA" id="ARBA00022842"/>
    </source>
</evidence>
<dbReference type="SUPFAM" id="SSF56037">
    <property type="entry name" value="PheT/TilS domain"/>
    <property type="match status" value="1"/>
</dbReference>
<dbReference type="GO" id="GO:0005524">
    <property type="term" value="F:ATP binding"/>
    <property type="evidence" value="ECO:0007669"/>
    <property type="project" value="UniProtKB-UniRule"/>
</dbReference>
<keyword evidence="7 15" id="KW-0479">Metal-binding</keyword>
<dbReference type="EC" id="6.1.1.20" evidence="15"/>
<evidence type="ECO:0000313" key="20">
    <source>
        <dbReference type="EMBL" id="OGB84973.1"/>
    </source>
</evidence>
<dbReference type="PANTHER" id="PTHR10947:SF0">
    <property type="entry name" value="PHENYLALANINE--TRNA LIGASE BETA SUBUNIT"/>
    <property type="match status" value="1"/>
</dbReference>
<dbReference type="PROSITE" id="PS51447">
    <property type="entry name" value="FDX_ACB"/>
    <property type="match status" value="1"/>
</dbReference>
<evidence type="ECO:0000259" key="17">
    <source>
        <dbReference type="PROSITE" id="PS50886"/>
    </source>
</evidence>
<dbReference type="SUPFAM" id="SSF50249">
    <property type="entry name" value="Nucleic acid-binding proteins"/>
    <property type="match status" value="1"/>
</dbReference>
<dbReference type="SMART" id="SM00873">
    <property type="entry name" value="B3_4"/>
    <property type="match status" value="1"/>
</dbReference>
<dbReference type="NCBIfam" id="NF045760">
    <property type="entry name" value="YtpR"/>
    <property type="match status" value="1"/>
</dbReference>
<feature type="binding site" evidence="15">
    <location>
        <position position="488"/>
    </location>
    <ligand>
        <name>Mg(2+)</name>
        <dbReference type="ChEBI" id="CHEBI:18420"/>
        <note>shared with alpha subunit</note>
    </ligand>
</feature>
<keyword evidence="10 15" id="KW-0460">Magnesium</keyword>
<dbReference type="GO" id="GO:0000049">
    <property type="term" value="F:tRNA binding"/>
    <property type="evidence" value="ECO:0007669"/>
    <property type="project" value="UniProtKB-UniRule"/>
</dbReference>
<reference evidence="20 21" key="1">
    <citation type="journal article" date="2016" name="Nat. Commun.">
        <title>Thousands of microbial genomes shed light on interconnected biogeochemical processes in an aquifer system.</title>
        <authorList>
            <person name="Anantharaman K."/>
            <person name="Brown C.T."/>
            <person name="Hug L.A."/>
            <person name="Sharon I."/>
            <person name="Castelle C.J."/>
            <person name="Probst A.J."/>
            <person name="Thomas B.C."/>
            <person name="Singh A."/>
            <person name="Wilkins M.J."/>
            <person name="Karaoz U."/>
            <person name="Brodie E.L."/>
            <person name="Williams K.H."/>
            <person name="Hubbard S.S."/>
            <person name="Banfield J.F."/>
        </authorList>
    </citation>
    <scope>NUCLEOTIDE SEQUENCE [LARGE SCALE GENOMIC DNA]</scope>
</reference>
<dbReference type="InterPro" id="IPR005121">
    <property type="entry name" value="Fdx_antiC-bd"/>
</dbReference>
<comment type="caution">
    <text evidence="20">The sequence shown here is derived from an EMBL/GenBank/DDBJ whole genome shotgun (WGS) entry which is preliminary data.</text>
</comment>
<comment type="cofactor">
    <cofactor evidence="15">
        <name>Mg(2+)</name>
        <dbReference type="ChEBI" id="CHEBI:18420"/>
    </cofactor>
    <text evidence="15">Binds 2 magnesium ions per tetramer.</text>
</comment>
<dbReference type="STRING" id="1798539.A2994_01300"/>
<evidence type="ECO:0000256" key="6">
    <source>
        <dbReference type="ARBA" id="ARBA00022598"/>
    </source>
</evidence>
<feature type="domain" description="B5" evidence="19">
    <location>
        <begin position="425"/>
        <end position="500"/>
    </location>
</feature>
<evidence type="ECO:0000256" key="16">
    <source>
        <dbReference type="PROSITE-ProRule" id="PRU00209"/>
    </source>
</evidence>
<feature type="binding site" evidence="15">
    <location>
        <position position="484"/>
    </location>
    <ligand>
        <name>Mg(2+)</name>
        <dbReference type="ChEBI" id="CHEBI:18420"/>
        <note>shared with alpha subunit</note>
    </ligand>
</feature>
<feature type="binding site" evidence="15">
    <location>
        <position position="487"/>
    </location>
    <ligand>
        <name>Mg(2+)</name>
        <dbReference type="ChEBI" id="CHEBI:18420"/>
        <note>shared with alpha subunit</note>
    </ligand>
</feature>
<evidence type="ECO:0000259" key="18">
    <source>
        <dbReference type="PROSITE" id="PS51447"/>
    </source>
</evidence>
<dbReference type="InterPro" id="IPR036690">
    <property type="entry name" value="Fdx_antiC-bd_sf"/>
</dbReference>
<comment type="subunit">
    <text evidence="3 15">Tetramer of two alpha and two beta subunits.</text>
</comment>
<dbReference type="Gene3D" id="3.30.56.10">
    <property type="match status" value="2"/>
</dbReference>
<dbReference type="Pfam" id="PF03484">
    <property type="entry name" value="B5"/>
    <property type="match status" value="1"/>
</dbReference>
<dbReference type="PROSITE" id="PS50886">
    <property type="entry name" value="TRBD"/>
    <property type="match status" value="1"/>
</dbReference>
<dbReference type="FunFam" id="2.40.50.140:FF:000045">
    <property type="entry name" value="Phenylalanine--tRNA ligase beta subunit"/>
    <property type="match status" value="1"/>
</dbReference>
<evidence type="ECO:0000256" key="8">
    <source>
        <dbReference type="ARBA" id="ARBA00022741"/>
    </source>
</evidence>
<dbReference type="GO" id="GO:0004826">
    <property type="term" value="F:phenylalanine-tRNA ligase activity"/>
    <property type="evidence" value="ECO:0007669"/>
    <property type="project" value="UniProtKB-UniRule"/>
</dbReference>
<dbReference type="CDD" id="cd02796">
    <property type="entry name" value="tRNA_bind_bactPheRS"/>
    <property type="match status" value="1"/>
</dbReference>
<evidence type="ECO:0000256" key="5">
    <source>
        <dbReference type="ARBA" id="ARBA00022555"/>
    </source>
</evidence>
<comment type="similarity">
    <text evidence="2 15">Belongs to the phenylalanyl-tRNA synthetase beta subunit family. Type 1 subfamily.</text>
</comment>
<dbReference type="Pfam" id="PF03147">
    <property type="entry name" value="FDX-ACB"/>
    <property type="match status" value="1"/>
</dbReference>
<dbReference type="InterPro" id="IPR033714">
    <property type="entry name" value="tRNA_bind_bactPheRS"/>
</dbReference>
<evidence type="ECO:0000256" key="12">
    <source>
        <dbReference type="ARBA" id="ARBA00022917"/>
    </source>
</evidence>
<evidence type="ECO:0000256" key="14">
    <source>
        <dbReference type="ARBA" id="ARBA00049255"/>
    </source>
</evidence>
<evidence type="ECO:0000259" key="19">
    <source>
        <dbReference type="PROSITE" id="PS51483"/>
    </source>
</evidence>
<accession>A0A1F4PM84</accession>
<dbReference type="Gene3D" id="2.40.50.140">
    <property type="entry name" value="Nucleic acid-binding proteins"/>
    <property type="match status" value="1"/>
</dbReference>
<dbReference type="Pfam" id="PF01588">
    <property type="entry name" value="tRNA_bind"/>
    <property type="match status" value="1"/>
</dbReference>
<comment type="catalytic activity">
    <reaction evidence="14 15">
        <text>tRNA(Phe) + L-phenylalanine + ATP = L-phenylalanyl-tRNA(Phe) + AMP + diphosphate + H(+)</text>
        <dbReference type="Rhea" id="RHEA:19413"/>
        <dbReference type="Rhea" id="RHEA-COMP:9668"/>
        <dbReference type="Rhea" id="RHEA-COMP:9699"/>
        <dbReference type="ChEBI" id="CHEBI:15378"/>
        <dbReference type="ChEBI" id="CHEBI:30616"/>
        <dbReference type="ChEBI" id="CHEBI:33019"/>
        <dbReference type="ChEBI" id="CHEBI:58095"/>
        <dbReference type="ChEBI" id="CHEBI:78442"/>
        <dbReference type="ChEBI" id="CHEBI:78531"/>
        <dbReference type="ChEBI" id="CHEBI:456215"/>
        <dbReference type="EC" id="6.1.1.20"/>
    </reaction>
</comment>
<dbReference type="PANTHER" id="PTHR10947">
    <property type="entry name" value="PHENYLALANYL-TRNA SYNTHETASE BETA CHAIN AND LEUCINE-RICH REPEAT-CONTAINING PROTEIN 47"/>
    <property type="match status" value="1"/>
</dbReference>
<dbReference type="Pfam" id="PF03483">
    <property type="entry name" value="B3_4"/>
    <property type="match status" value="1"/>
</dbReference>
<feature type="binding site" evidence="15">
    <location>
        <position position="478"/>
    </location>
    <ligand>
        <name>Mg(2+)</name>
        <dbReference type="ChEBI" id="CHEBI:18420"/>
        <note>shared with alpha subunit</note>
    </ligand>
</feature>
<dbReference type="EMBL" id="METE01000013">
    <property type="protein sequence ID" value="OGB84973.1"/>
    <property type="molecule type" value="Genomic_DNA"/>
</dbReference>
<dbReference type="HAMAP" id="MF_00283">
    <property type="entry name" value="Phe_tRNA_synth_beta1"/>
    <property type="match status" value="1"/>
</dbReference>
<dbReference type="InterPro" id="IPR004532">
    <property type="entry name" value="Phe-tRNA-ligase_IIc_bsu_bact"/>
</dbReference>
<dbReference type="InterPro" id="IPR045060">
    <property type="entry name" value="Phe-tRNA-ligase_IIc_bsu"/>
</dbReference>
<dbReference type="Gene3D" id="3.30.930.10">
    <property type="entry name" value="Bira Bifunctional Protein, Domain 2"/>
    <property type="match status" value="1"/>
</dbReference>
<dbReference type="Gene3D" id="3.50.40.10">
    <property type="entry name" value="Phenylalanyl-trna Synthetase, Chain B, domain 3"/>
    <property type="match status" value="1"/>
</dbReference>
<feature type="domain" description="TRNA-binding" evidence="17">
    <location>
        <begin position="39"/>
        <end position="147"/>
    </location>
</feature>
<evidence type="ECO:0000256" key="11">
    <source>
        <dbReference type="ARBA" id="ARBA00022884"/>
    </source>
</evidence>
<keyword evidence="9 15" id="KW-0067">ATP-binding</keyword>
<evidence type="ECO:0000256" key="9">
    <source>
        <dbReference type="ARBA" id="ARBA00022840"/>
    </source>
</evidence>
<dbReference type="Gene3D" id="3.30.70.380">
    <property type="entry name" value="Ferrodoxin-fold anticodon-binding domain"/>
    <property type="match status" value="1"/>
</dbReference>
<evidence type="ECO:0000256" key="15">
    <source>
        <dbReference type="HAMAP-Rule" id="MF_00283"/>
    </source>
</evidence>
<dbReference type="SUPFAM" id="SSF55681">
    <property type="entry name" value="Class II aaRS and biotin synthetases"/>
    <property type="match status" value="1"/>
</dbReference>
<dbReference type="PROSITE" id="PS51483">
    <property type="entry name" value="B5"/>
    <property type="match status" value="1"/>
</dbReference>
<keyword evidence="4 15" id="KW-0963">Cytoplasm</keyword>
<evidence type="ECO:0000256" key="13">
    <source>
        <dbReference type="ARBA" id="ARBA00023146"/>
    </source>
</evidence>
<proteinExistence type="inferred from homology"/>
<dbReference type="SUPFAM" id="SSF46955">
    <property type="entry name" value="Putative DNA-binding domain"/>
    <property type="match status" value="1"/>
</dbReference>
<keyword evidence="11 16" id="KW-0694">RNA-binding</keyword>
<dbReference type="InterPro" id="IPR005146">
    <property type="entry name" value="B3/B4_tRNA-bd"/>
</dbReference>
<keyword evidence="6 15" id="KW-0436">Ligase</keyword>
<keyword evidence="12 15" id="KW-0648">Protein biosynthesis</keyword>
<dbReference type="SMART" id="SM00896">
    <property type="entry name" value="FDX-ACB"/>
    <property type="match status" value="1"/>
</dbReference>
<sequence>MKFSYSWLKELTKFKHSPQELADLIVLHITEVESISSGAGSYSGVTVAEILEIANHPNADKLHLVTLDVGLGKRATVVCGAKNIEVGQKVPLALVGATLPDGELKPATIRGVESRGMICSAAELGLAKEAEGILVLPKTASVGRPVNEVLDAANDAILDLKILSNRPDYLSYVGLSREIAAVAGIKWSMPLELNFRSTGGSSSDHIGVEVKDEALCPHYRAHFVSNVEVKESPQWLKDKLISSGLRPINNLVDISNLVMLETGQPVHIFDCAKVSGLPGRSPTQRVSRLGESPQAGGKKIIVRRAKAGEKILTLDGVERDLNPEVLLIADHSGPIALAGIIGGESSAVTDLTREIIVESANFNQAVIRRGSKNLGLSTDASLRFERGLTAYLTELGMRRTLNLIQQVMPEAVIAKGDVLIGKRKSIAPAIKFSTRSVNDLLSTKLTNAQIAELLRKLEFGVKYAGGRLSVSPPPFRGDIKEMADVAEEILRLYGINKVSAEMPTGRMLAPKSSPHLILADQFKDYLARAGFTETPGHCFIGADWAAKLGLKLDDELKLLNPLNSGWTHLSGNLWPNLLRFAPKFGDVAKIFEINSTFIKSGLQPGRHSGPEGGVLPREEISLAILVGSREVDAYRWVRGTVEQLLSNVRGLKFVAVPGSDGDLYINTSRIMAKEIILGSLEELSPRLANELDLPHGGVWAEINLSRLAELQLEPLKFQPFSRFPSSSFDLSIELPISTSAGMLIGDIKSSSPLIREVTVFDVYYPTDSSRSLGLRVVVQSDERTLTEGEIAALISKVTDIVTTRHRGRIRGSESE</sequence>
<dbReference type="InterPro" id="IPR012340">
    <property type="entry name" value="NA-bd_OB-fold"/>
</dbReference>
<dbReference type="InterPro" id="IPR045864">
    <property type="entry name" value="aa-tRNA-synth_II/BPL/LPL"/>
</dbReference>